<comment type="similarity">
    <text evidence="1 4">Belongs to the pseudouridine synthase RsuA family.</text>
</comment>
<dbReference type="EC" id="5.4.99.-" evidence="4"/>
<dbReference type="Pfam" id="PF00849">
    <property type="entry name" value="PseudoU_synth_2"/>
    <property type="match status" value="1"/>
</dbReference>
<dbReference type="InterPro" id="IPR020103">
    <property type="entry name" value="PsdUridine_synth_cat_dom_sf"/>
</dbReference>
<dbReference type="InterPro" id="IPR002942">
    <property type="entry name" value="S4_RNA-bd"/>
</dbReference>
<dbReference type="InterPro" id="IPR042092">
    <property type="entry name" value="PsdUridine_s_RsuA/RluB/E/F_cat"/>
</dbReference>
<dbReference type="Gene3D" id="3.10.290.10">
    <property type="entry name" value="RNA-binding S4 domain"/>
    <property type="match status" value="1"/>
</dbReference>
<dbReference type="InterPro" id="IPR000748">
    <property type="entry name" value="PsdUridine_synth_RsuA/RluB/E/F"/>
</dbReference>
<evidence type="ECO:0000259" key="6">
    <source>
        <dbReference type="SMART" id="SM00363"/>
    </source>
</evidence>
<evidence type="ECO:0000313" key="8">
    <source>
        <dbReference type="Proteomes" id="UP001064879"/>
    </source>
</evidence>
<gene>
    <name evidence="7" type="ORF">L1F31_11110</name>
</gene>
<evidence type="ECO:0000256" key="1">
    <source>
        <dbReference type="ARBA" id="ARBA00008348"/>
    </source>
</evidence>
<dbReference type="Gene3D" id="3.30.70.580">
    <property type="entry name" value="Pseudouridine synthase I, catalytic domain, N-terminal subdomain"/>
    <property type="match status" value="1"/>
</dbReference>
<keyword evidence="8" id="KW-1185">Reference proteome</keyword>
<sequence length="286" mass="31339">MSPYRDHRAPGGRQNRPTRKQRASTASKGAEKHGQGAGQVSDAHVSGGVRLQKVLAEAGLGSRRACEQLIVDGRVEVDGQIVTELGTRIDPETQSVYVDTVRISTQTKKVYLVLNKPAGVVSTMSDPEGRPCLADYVRNNTERLFHVGRLDTETEGLILLTNDGELSNRLAHPRYEVPKTYLAKVKGQLAKDAGAILKAGIDLEDGFVKVDEFKLVDSTPGKSVVELTLHSGRNRIVRRLLDEIGHPVERLVRLRFGPVVLDEQKQGKIRPLRSDEVGALFEAVGL</sequence>
<dbReference type="PANTHER" id="PTHR47683:SF2">
    <property type="entry name" value="RNA-BINDING S4 DOMAIN-CONTAINING PROTEIN"/>
    <property type="match status" value="1"/>
</dbReference>
<proteinExistence type="inferred from homology"/>
<feature type="domain" description="RNA-binding S4" evidence="6">
    <location>
        <begin position="49"/>
        <end position="118"/>
    </location>
</feature>
<name>A0ABY5SND0_9MICO</name>
<evidence type="ECO:0000256" key="3">
    <source>
        <dbReference type="PROSITE-ProRule" id="PRU00182"/>
    </source>
</evidence>
<dbReference type="CDD" id="cd00165">
    <property type="entry name" value="S4"/>
    <property type="match status" value="1"/>
</dbReference>
<dbReference type="InterPro" id="IPR018496">
    <property type="entry name" value="PsdUridine_synth_RsuA/RluB_CS"/>
</dbReference>
<dbReference type="PROSITE" id="PS01149">
    <property type="entry name" value="PSI_RSU"/>
    <property type="match status" value="1"/>
</dbReference>
<dbReference type="CDD" id="cd02870">
    <property type="entry name" value="PseudoU_synth_RsuA_like"/>
    <property type="match status" value="1"/>
</dbReference>
<keyword evidence="3" id="KW-0694">RNA-binding</keyword>
<dbReference type="InterPro" id="IPR006145">
    <property type="entry name" value="PsdUridine_synth_RsuA/RluA"/>
</dbReference>
<evidence type="ECO:0000256" key="5">
    <source>
        <dbReference type="SAM" id="MobiDB-lite"/>
    </source>
</evidence>
<feature type="region of interest" description="Disordered" evidence="5">
    <location>
        <begin position="1"/>
        <end position="43"/>
    </location>
</feature>
<accession>A0ABY5SND0</accession>
<reference evidence="7" key="1">
    <citation type="submission" date="2022-03" db="EMBL/GenBank/DDBJ databases">
        <title>Brevibacterium spongiae sp. nov., isolated from marine sponge.</title>
        <authorList>
            <person name="Li Z."/>
            <person name="Zhang M."/>
        </authorList>
    </citation>
    <scope>NUCLEOTIDE SEQUENCE</scope>
    <source>
        <strain evidence="7">WHS-Z9</strain>
    </source>
</reference>
<dbReference type="Proteomes" id="UP001064879">
    <property type="component" value="Chromosome"/>
</dbReference>
<dbReference type="InterPro" id="IPR036986">
    <property type="entry name" value="S4_RNA-bd_sf"/>
</dbReference>
<dbReference type="SUPFAM" id="SSF55174">
    <property type="entry name" value="Alpha-L RNA-binding motif"/>
    <property type="match status" value="1"/>
</dbReference>
<dbReference type="PANTHER" id="PTHR47683">
    <property type="entry name" value="PSEUDOURIDINE SYNTHASE FAMILY PROTEIN-RELATED"/>
    <property type="match status" value="1"/>
</dbReference>
<dbReference type="InterPro" id="IPR050343">
    <property type="entry name" value="RsuA_PseudoU_synthase"/>
</dbReference>
<keyword evidence="2 4" id="KW-0413">Isomerase</keyword>
<dbReference type="Gene3D" id="3.30.70.1560">
    <property type="entry name" value="Alpha-L RNA-binding motif"/>
    <property type="match status" value="1"/>
</dbReference>
<protein>
    <recommendedName>
        <fullName evidence="4">Pseudouridine synthase</fullName>
        <ecNumber evidence="4">5.4.99.-</ecNumber>
    </recommendedName>
</protein>
<dbReference type="RefSeq" id="WP_265417361.1">
    <property type="nucleotide sequence ID" value="NZ_CP093443.1"/>
</dbReference>
<dbReference type="PROSITE" id="PS50889">
    <property type="entry name" value="S4"/>
    <property type="match status" value="1"/>
</dbReference>
<evidence type="ECO:0000313" key="7">
    <source>
        <dbReference type="EMBL" id="UVI34681.1"/>
    </source>
</evidence>
<dbReference type="NCBIfam" id="TIGR00093">
    <property type="entry name" value="pseudouridine synthase"/>
    <property type="match status" value="1"/>
</dbReference>
<dbReference type="Pfam" id="PF01479">
    <property type="entry name" value="S4"/>
    <property type="match status" value="1"/>
</dbReference>
<dbReference type="SUPFAM" id="SSF55120">
    <property type="entry name" value="Pseudouridine synthase"/>
    <property type="match status" value="1"/>
</dbReference>
<evidence type="ECO:0000256" key="2">
    <source>
        <dbReference type="ARBA" id="ARBA00023235"/>
    </source>
</evidence>
<evidence type="ECO:0000256" key="4">
    <source>
        <dbReference type="RuleBase" id="RU003887"/>
    </source>
</evidence>
<dbReference type="SMART" id="SM00363">
    <property type="entry name" value="S4"/>
    <property type="match status" value="1"/>
</dbReference>
<dbReference type="InterPro" id="IPR020094">
    <property type="entry name" value="TruA/RsuA/RluB/E/F_N"/>
</dbReference>
<organism evidence="7 8">
    <name type="scientific">Brevibacterium spongiae</name>
    <dbReference type="NCBI Taxonomy" id="2909672"/>
    <lineage>
        <taxon>Bacteria</taxon>
        <taxon>Bacillati</taxon>
        <taxon>Actinomycetota</taxon>
        <taxon>Actinomycetes</taxon>
        <taxon>Micrococcales</taxon>
        <taxon>Brevibacteriaceae</taxon>
        <taxon>Brevibacterium</taxon>
    </lineage>
</organism>
<dbReference type="EMBL" id="CP093443">
    <property type="protein sequence ID" value="UVI34681.1"/>
    <property type="molecule type" value="Genomic_DNA"/>
</dbReference>